<dbReference type="RefSeq" id="WP_259055691.1">
    <property type="nucleotide sequence ID" value="NZ_JANUCT010000011.1"/>
</dbReference>
<reference evidence="2" key="1">
    <citation type="submission" date="2022-08" db="EMBL/GenBank/DDBJ databases">
        <title>Genomic Encyclopedia of Type Strains, Phase III (KMG-III): the genomes of soil and plant-associated and newly described type strains.</title>
        <authorList>
            <person name="Whitman W."/>
        </authorList>
    </citation>
    <scope>NUCLEOTIDE SEQUENCE</scope>
    <source>
        <strain evidence="2">HMT 1</strain>
    </source>
</reference>
<dbReference type="AlphaFoldDB" id="A0AAE3L1A8"/>
<evidence type="ECO:0000313" key="2">
    <source>
        <dbReference type="EMBL" id="MCS3903729.1"/>
    </source>
</evidence>
<feature type="chain" id="PRO_5041935869" description="Secreted protein" evidence="1">
    <location>
        <begin position="29"/>
        <end position="140"/>
    </location>
</feature>
<feature type="signal peptide" evidence="1">
    <location>
        <begin position="1"/>
        <end position="28"/>
    </location>
</feature>
<sequence length="140" mass="15851">MNQELYFCRRIVTVLLVCLITATSSVPAQEADVPDWLGGRADTVERTERCALYAWFLDEADRKTDNEASRDELARMRVINIANKLADHHATAEAADEQTYAARLKFLVFGEPGPYHFSFRIERQRLEQLLCADCADDAPG</sequence>
<proteinExistence type="predicted"/>
<evidence type="ECO:0008006" key="4">
    <source>
        <dbReference type="Google" id="ProtNLM"/>
    </source>
</evidence>
<evidence type="ECO:0000313" key="3">
    <source>
        <dbReference type="Proteomes" id="UP001204445"/>
    </source>
</evidence>
<accession>A0AAE3L1A8</accession>
<name>A0AAE3L1A8_9GAMM</name>
<keyword evidence="3" id="KW-1185">Reference proteome</keyword>
<keyword evidence="1" id="KW-0732">Signal</keyword>
<comment type="caution">
    <text evidence="2">The sequence shown here is derived from an EMBL/GenBank/DDBJ whole genome shotgun (WGS) entry which is preliminary data.</text>
</comment>
<gene>
    <name evidence="2" type="ORF">J2T55_001760</name>
</gene>
<organism evidence="2 3">
    <name type="scientific">Methylohalomonas lacus</name>
    <dbReference type="NCBI Taxonomy" id="398773"/>
    <lineage>
        <taxon>Bacteria</taxon>
        <taxon>Pseudomonadati</taxon>
        <taxon>Pseudomonadota</taxon>
        <taxon>Gammaproteobacteria</taxon>
        <taxon>Methylohalomonadales</taxon>
        <taxon>Methylohalomonadaceae</taxon>
        <taxon>Methylohalomonas</taxon>
    </lineage>
</organism>
<dbReference type="EMBL" id="JANUCT010000011">
    <property type="protein sequence ID" value="MCS3903729.1"/>
    <property type="molecule type" value="Genomic_DNA"/>
</dbReference>
<dbReference type="Proteomes" id="UP001204445">
    <property type="component" value="Unassembled WGS sequence"/>
</dbReference>
<evidence type="ECO:0000256" key="1">
    <source>
        <dbReference type="SAM" id="SignalP"/>
    </source>
</evidence>
<protein>
    <recommendedName>
        <fullName evidence="4">Secreted protein</fullName>
    </recommendedName>
</protein>